<dbReference type="PANTHER" id="PTHR46977:SF8">
    <property type="entry name" value="OS07G0573300 PROTEIN"/>
    <property type="match status" value="1"/>
</dbReference>
<feature type="compositionally biased region" description="Basic and acidic residues" evidence="4">
    <location>
        <begin position="247"/>
        <end position="257"/>
    </location>
</feature>
<evidence type="ECO:0000256" key="4">
    <source>
        <dbReference type="SAM" id="MobiDB-lite"/>
    </source>
</evidence>
<dbReference type="InterPro" id="IPR011009">
    <property type="entry name" value="Kinase-like_dom_sf"/>
</dbReference>
<dbReference type="SUPFAM" id="SSF57903">
    <property type="entry name" value="FYVE/PHD zinc finger"/>
    <property type="match status" value="1"/>
</dbReference>
<dbReference type="PROSITE" id="PS00107">
    <property type="entry name" value="PROTEIN_KINASE_ATP"/>
    <property type="match status" value="1"/>
</dbReference>
<dbReference type="SUPFAM" id="SSF56112">
    <property type="entry name" value="Protein kinase-like (PK-like)"/>
    <property type="match status" value="1"/>
</dbReference>
<reference evidence="5" key="1">
    <citation type="journal article" date="2013" name="Nature">
        <title>Draft genome of the wheat A-genome progenitor Triticum urartu.</title>
        <authorList>
            <person name="Ling H.Q."/>
            <person name="Zhao S."/>
            <person name="Liu D."/>
            <person name="Wang J."/>
            <person name="Sun H."/>
            <person name="Zhang C."/>
            <person name="Fan H."/>
            <person name="Li D."/>
            <person name="Dong L."/>
            <person name="Tao Y."/>
            <person name="Gao C."/>
            <person name="Wu H."/>
            <person name="Li Y."/>
            <person name="Cui Y."/>
            <person name="Guo X."/>
            <person name="Zheng S."/>
            <person name="Wang B."/>
            <person name="Yu K."/>
            <person name="Liang Q."/>
            <person name="Yang W."/>
            <person name="Lou X."/>
            <person name="Chen J."/>
            <person name="Feng M."/>
            <person name="Jian J."/>
            <person name="Zhang X."/>
            <person name="Luo G."/>
            <person name="Jiang Y."/>
            <person name="Liu J."/>
            <person name="Wang Z."/>
            <person name="Sha Y."/>
            <person name="Zhang B."/>
            <person name="Wu H."/>
            <person name="Tang D."/>
            <person name="Shen Q."/>
            <person name="Xue P."/>
            <person name="Zou S."/>
            <person name="Wang X."/>
            <person name="Liu X."/>
            <person name="Wang F."/>
            <person name="Yang Y."/>
            <person name="An X."/>
            <person name="Dong Z."/>
            <person name="Zhang K."/>
            <person name="Zhang X."/>
            <person name="Luo M.C."/>
            <person name="Dvorak J."/>
            <person name="Tong Y."/>
            <person name="Wang J."/>
            <person name="Yang H."/>
            <person name="Li Z."/>
            <person name="Wang D."/>
            <person name="Zhang A."/>
            <person name="Wang J."/>
        </authorList>
    </citation>
    <scope>NUCLEOTIDE SEQUENCE</scope>
</reference>
<dbReference type="Pfam" id="PF01363">
    <property type="entry name" value="FYVE"/>
    <property type="match status" value="1"/>
</dbReference>
<dbReference type="InterPro" id="IPR017441">
    <property type="entry name" value="Protein_kinase_ATP_BS"/>
</dbReference>
<dbReference type="GO" id="GO:0036258">
    <property type="term" value="P:multivesicular body assembly"/>
    <property type="evidence" value="ECO:0007669"/>
    <property type="project" value="InterPro"/>
</dbReference>
<dbReference type="PANTHER" id="PTHR46977">
    <property type="entry name" value="PROTEIN FREE1"/>
    <property type="match status" value="1"/>
</dbReference>
<dbReference type="InterPro" id="IPR045893">
    <property type="entry name" value="FREE1"/>
</dbReference>
<dbReference type="InterPro" id="IPR011011">
    <property type="entry name" value="Znf_FYVE_PHD"/>
</dbReference>
<keyword evidence="5" id="KW-0418">Kinase</keyword>
<dbReference type="PROSITE" id="PS50178">
    <property type="entry name" value="ZF_FYVE"/>
    <property type="match status" value="1"/>
</dbReference>
<gene>
    <name evidence="5" type="ORF">TRIUR3_22990</name>
</gene>
<dbReference type="STRING" id="4572.M7ZB31"/>
<dbReference type="GO" id="GO:0070676">
    <property type="term" value="P:intralumenal vesicle formation"/>
    <property type="evidence" value="ECO:0007669"/>
    <property type="project" value="TreeGrafter"/>
</dbReference>
<dbReference type="OMA" id="GGRRXCK"/>
<sequence>MRMLVVVGLDGIRMLDPSTSRTLRIYPLDTLTKWEVLDSTVFAIWAKTSVDFEAKRIRLKSNSYTSNTLLDTVTAATVQFKEIGEDARAKGPVDASKSSIQSNEKKKGFDWMFAKPVDEVKDHWVPDEAAKKCQSCAGDFSHFNRRHHCRNCGEIFCDKCSQGRIALTAEDNAPLVRVCDRCMAEVSQRLSMAQEAANRSTTVQSHGDLAKKLKLISDSKSLERSDGSSRGRHIRLSRRGLLRRALGRKEEELERNRKSSGTASGGASGTRMREVACPTCTVHLQLGSIIEDEKRSPPSFLYHQQLMATGGMTLKSLPNELPLDFLNKITKNFSDELLLGQGAFGSVYKGILDDGGVVAVKKLAENSPVPRDTIFANEVQNIMVLEHENIVKLVAYCREAQNKLVQSNGRYIIAEITDTVLCYEYLPKGSLHKNLFGESSSIDWDMRFKIIKGICEGIHFLHTLPSPVLHLGLKPQNILLGDNMTPKIADFGFSRIFGQDQTRKNTRSVVGSIGYMAPEYLYNGEISARSDIYSLGLIIMEISTREMNSSSTDQKHARKYIDGVKENWTLEKIMSEYIELEEHGFDQVEACINIGLQCVEIDQKKRPSIENIVNMLNKLPVSEEVTHSM</sequence>
<dbReference type="GO" id="GO:0000813">
    <property type="term" value="C:ESCRT I complex"/>
    <property type="evidence" value="ECO:0007669"/>
    <property type="project" value="TreeGrafter"/>
</dbReference>
<dbReference type="GO" id="GO:0004672">
    <property type="term" value="F:protein kinase activity"/>
    <property type="evidence" value="ECO:0007669"/>
    <property type="project" value="InterPro"/>
</dbReference>
<dbReference type="InterPro" id="IPR017455">
    <property type="entry name" value="Znf_FYVE-rel"/>
</dbReference>
<organism evidence="5">
    <name type="scientific">Triticum urartu</name>
    <name type="common">Red wild einkorn</name>
    <name type="synonym">Crithodium urartu</name>
    <dbReference type="NCBI Taxonomy" id="4572"/>
    <lineage>
        <taxon>Eukaryota</taxon>
        <taxon>Viridiplantae</taxon>
        <taxon>Streptophyta</taxon>
        <taxon>Embryophyta</taxon>
        <taxon>Tracheophyta</taxon>
        <taxon>Spermatophyta</taxon>
        <taxon>Magnoliopsida</taxon>
        <taxon>Liliopsida</taxon>
        <taxon>Poales</taxon>
        <taxon>Poaceae</taxon>
        <taxon>BOP clade</taxon>
        <taxon>Pooideae</taxon>
        <taxon>Triticodae</taxon>
        <taxon>Triticeae</taxon>
        <taxon>Triticinae</taxon>
        <taxon>Triticum</taxon>
    </lineage>
</organism>
<evidence type="ECO:0000256" key="1">
    <source>
        <dbReference type="ARBA" id="ARBA00022723"/>
    </source>
</evidence>
<dbReference type="Gene3D" id="3.30.200.20">
    <property type="entry name" value="Phosphorylase Kinase, domain 1"/>
    <property type="match status" value="1"/>
</dbReference>
<dbReference type="PROSITE" id="PS50011">
    <property type="entry name" value="PROTEIN_KINASE_DOM"/>
    <property type="match status" value="1"/>
</dbReference>
<accession>M7ZB31</accession>
<keyword evidence="3" id="KW-0862">Zinc</keyword>
<protein>
    <submittedName>
        <fullName evidence="5">Cysteine-rich receptor-like protein kinase 10</fullName>
    </submittedName>
</protein>
<dbReference type="GO" id="GO:0008270">
    <property type="term" value="F:zinc ion binding"/>
    <property type="evidence" value="ECO:0007669"/>
    <property type="project" value="UniProtKB-KW"/>
</dbReference>
<dbReference type="Gene3D" id="3.30.40.10">
    <property type="entry name" value="Zinc/RING finger domain, C3HC4 (zinc finger)"/>
    <property type="match status" value="1"/>
</dbReference>
<dbReference type="AlphaFoldDB" id="M7ZB31"/>
<dbReference type="InterPro" id="IPR000719">
    <property type="entry name" value="Prot_kinase_dom"/>
</dbReference>
<dbReference type="FunFam" id="3.30.40.10:FF:000312">
    <property type="entry name" value="Zinc finger, FYVE-type, endofin"/>
    <property type="match status" value="1"/>
</dbReference>
<dbReference type="GO" id="GO:0043130">
    <property type="term" value="F:ubiquitin binding"/>
    <property type="evidence" value="ECO:0007669"/>
    <property type="project" value="InterPro"/>
</dbReference>
<evidence type="ECO:0000256" key="2">
    <source>
        <dbReference type="ARBA" id="ARBA00022771"/>
    </source>
</evidence>
<dbReference type="EMBL" id="KD153641">
    <property type="protein sequence ID" value="EMS56851.1"/>
    <property type="molecule type" value="Genomic_DNA"/>
</dbReference>
<dbReference type="GO" id="GO:0031902">
    <property type="term" value="C:late endosome membrane"/>
    <property type="evidence" value="ECO:0007669"/>
    <property type="project" value="TreeGrafter"/>
</dbReference>
<dbReference type="FunFam" id="1.10.510.10:FF:000870">
    <property type="entry name" value="OSJNBa0016N04.16-like protein"/>
    <property type="match status" value="1"/>
</dbReference>
<dbReference type="GO" id="GO:0005524">
    <property type="term" value="F:ATP binding"/>
    <property type="evidence" value="ECO:0007669"/>
    <property type="project" value="UniProtKB-UniRule"/>
</dbReference>
<dbReference type="eggNOG" id="KOG1729">
    <property type="taxonomic scope" value="Eukaryota"/>
</dbReference>
<keyword evidence="5" id="KW-0808">Transferase</keyword>
<keyword evidence="5" id="KW-0675">Receptor</keyword>
<name>M7ZB31_TRIUA</name>
<keyword evidence="1" id="KW-0479">Metal-binding</keyword>
<dbReference type="SMART" id="SM00064">
    <property type="entry name" value="FYVE"/>
    <property type="match status" value="1"/>
</dbReference>
<dbReference type="InterPro" id="IPR000306">
    <property type="entry name" value="Znf_FYVE"/>
</dbReference>
<dbReference type="InterPro" id="IPR013083">
    <property type="entry name" value="Znf_RING/FYVE/PHD"/>
</dbReference>
<dbReference type="Pfam" id="PF00069">
    <property type="entry name" value="Pkinase"/>
    <property type="match status" value="1"/>
</dbReference>
<feature type="region of interest" description="Disordered" evidence="4">
    <location>
        <begin position="247"/>
        <end position="272"/>
    </location>
</feature>
<dbReference type="Gene3D" id="1.10.510.10">
    <property type="entry name" value="Transferase(Phosphotransferase) domain 1"/>
    <property type="match status" value="1"/>
</dbReference>
<proteinExistence type="predicted"/>
<evidence type="ECO:0000313" key="5">
    <source>
        <dbReference type="EMBL" id="EMS56851.1"/>
    </source>
</evidence>
<evidence type="ECO:0000256" key="3">
    <source>
        <dbReference type="ARBA" id="ARBA00022833"/>
    </source>
</evidence>
<dbReference type="FunFam" id="3.30.200.20:FF:000465">
    <property type="entry name" value="Cysteine-rich receptor-like protein kinase 6"/>
    <property type="match status" value="1"/>
</dbReference>
<keyword evidence="2" id="KW-0863">Zinc-finger</keyword>